<evidence type="ECO:0000313" key="1">
    <source>
        <dbReference type="EMBL" id="EFX72545.1"/>
    </source>
</evidence>
<dbReference type="EMBL" id="GL732598">
    <property type="protein sequence ID" value="EFX72545.1"/>
    <property type="molecule type" value="Genomic_DNA"/>
</dbReference>
<proteinExistence type="predicted"/>
<dbReference type="KEGG" id="dpx:DAPPUDRAFT_254267"/>
<name>E9H6P5_DAPPU</name>
<dbReference type="Proteomes" id="UP000000305">
    <property type="component" value="Unassembled WGS sequence"/>
</dbReference>
<reference evidence="1 2" key="1">
    <citation type="journal article" date="2011" name="Science">
        <title>The ecoresponsive genome of Daphnia pulex.</title>
        <authorList>
            <person name="Colbourne J.K."/>
            <person name="Pfrender M.E."/>
            <person name="Gilbert D."/>
            <person name="Thomas W.K."/>
            <person name="Tucker A."/>
            <person name="Oakley T.H."/>
            <person name="Tokishita S."/>
            <person name="Aerts A."/>
            <person name="Arnold G.J."/>
            <person name="Basu M.K."/>
            <person name="Bauer D.J."/>
            <person name="Caceres C.E."/>
            <person name="Carmel L."/>
            <person name="Casola C."/>
            <person name="Choi J.H."/>
            <person name="Detter J.C."/>
            <person name="Dong Q."/>
            <person name="Dusheyko S."/>
            <person name="Eads B.D."/>
            <person name="Frohlich T."/>
            <person name="Geiler-Samerotte K.A."/>
            <person name="Gerlach D."/>
            <person name="Hatcher P."/>
            <person name="Jogdeo S."/>
            <person name="Krijgsveld J."/>
            <person name="Kriventseva E.V."/>
            <person name="Kultz D."/>
            <person name="Laforsch C."/>
            <person name="Lindquist E."/>
            <person name="Lopez J."/>
            <person name="Manak J.R."/>
            <person name="Muller J."/>
            <person name="Pangilinan J."/>
            <person name="Patwardhan R.P."/>
            <person name="Pitluck S."/>
            <person name="Pritham E.J."/>
            <person name="Rechtsteiner A."/>
            <person name="Rho M."/>
            <person name="Rogozin I.B."/>
            <person name="Sakarya O."/>
            <person name="Salamov A."/>
            <person name="Schaack S."/>
            <person name="Shapiro H."/>
            <person name="Shiga Y."/>
            <person name="Skalitzky C."/>
            <person name="Smith Z."/>
            <person name="Souvorov A."/>
            <person name="Sung W."/>
            <person name="Tang Z."/>
            <person name="Tsuchiya D."/>
            <person name="Tu H."/>
            <person name="Vos H."/>
            <person name="Wang M."/>
            <person name="Wolf Y.I."/>
            <person name="Yamagata H."/>
            <person name="Yamada T."/>
            <person name="Ye Y."/>
            <person name="Shaw J.R."/>
            <person name="Andrews J."/>
            <person name="Crease T.J."/>
            <person name="Tang H."/>
            <person name="Lucas S.M."/>
            <person name="Robertson H.M."/>
            <person name="Bork P."/>
            <person name="Koonin E.V."/>
            <person name="Zdobnov E.M."/>
            <person name="Grigoriev I.V."/>
            <person name="Lynch M."/>
            <person name="Boore J.L."/>
        </authorList>
    </citation>
    <scope>NUCLEOTIDE SEQUENCE [LARGE SCALE GENOMIC DNA]</scope>
</reference>
<protein>
    <submittedName>
        <fullName evidence="1">Uncharacterized protein</fullName>
    </submittedName>
</protein>
<organism evidence="1 2">
    <name type="scientific">Daphnia pulex</name>
    <name type="common">Water flea</name>
    <dbReference type="NCBI Taxonomy" id="6669"/>
    <lineage>
        <taxon>Eukaryota</taxon>
        <taxon>Metazoa</taxon>
        <taxon>Ecdysozoa</taxon>
        <taxon>Arthropoda</taxon>
        <taxon>Crustacea</taxon>
        <taxon>Branchiopoda</taxon>
        <taxon>Diplostraca</taxon>
        <taxon>Cladocera</taxon>
        <taxon>Anomopoda</taxon>
        <taxon>Daphniidae</taxon>
        <taxon>Daphnia</taxon>
    </lineage>
</organism>
<sequence>MNEFRSVKSFLGNHVAGHPAEQTRLVVFKQTNLHKHVNAIRDESHCGVLLLTEETISPPRTTWSLVEYNFTCHKTLVAESIVKASSFVKEPTKVFVPLPNQRCPASKPIKDQLCCQLSLGICRVEEEEEEEEEADALQRLDSVWKEFQLWTLHLTYKSCGGKMFDIYKQEQADAAVPAAIPPVILLYCYILLTVLAGGVVPIRDDPSAFCVWRVTGLNYLFDTLDDISCLVEHERIERKLKERIRMLCVEYAQLKKKVFVGKVPVMAYQTSSVAAATDGHLFVDSGGWSRGLDEVQIGLKGGMRMALEGVDVLNVFLLNIKSIKMSVE</sequence>
<accession>E9H6P5</accession>
<dbReference type="InParanoid" id="E9H6P5"/>
<dbReference type="HOGENOM" id="CLU_848010_0_0_1"/>
<keyword evidence="2" id="KW-1185">Reference proteome</keyword>
<gene>
    <name evidence="1" type="ORF">DAPPUDRAFT_254267</name>
</gene>
<dbReference type="AlphaFoldDB" id="E9H6P5"/>
<evidence type="ECO:0000313" key="2">
    <source>
        <dbReference type="Proteomes" id="UP000000305"/>
    </source>
</evidence>